<name>C7NQZ2_HALUD</name>
<dbReference type="eggNOG" id="arCOG09398">
    <property type="taxonomic scope" value="Archaea"/>
</dbReference>
<dbReference type="Pfam" id="PF13391">
    <property type="entry name" value="HNH_2"/>
    <property type="match status" value="1"/>
</dbReference>
<accession>C7NQZ2</accession>
<gene>
    <name evidence="2" type="ordered locus">Huta_1723</name>
</gene>
<evidence type="ECO:0000313" key="2">
    <source>
        <dbReference type="EMBL" id="ACV11896.1"/>
    </source>
</evidence>
<dbReference type="SMART" id="SM00507">
    <property type="entry name" value="HNHc"/>
    <property type="match status" value="1"/>
</dbReference>
<dbReference type="Proteomes" id="UP000002071">
    <property type="component" value="Chromosome"/>
</dbReference>
<dbReference type="Gene3D" id="1.10.30.50">
    <property type="match status" value="1"/>
</dbReference>
<keyword evidence="2" id="KW-0540">Nuclease</keyword>
<proteinExistence type="predicted"/>
<reference evidence="2 3" key="1">
    <citation type="journal article" date="2009" name="Stand. Genomic Sci.">
        <title>Complete genome sequence of Halorhabdus utahensis type strain (AX-2).</title>
        <authorList>
            <person name="Anderson I."/>
            <person name="Tindall B.J."/>
            <person name="Pomrenke H."/>
            <person name="Goker M."/>
            <person name="Lapidus A."/>
            <person name="Nolan M."/>
            <person name="Copeland A."/>
            <person name="Glavina Del Rio T."/>
            <person name="Chen F."/>
            <person name="Tice H."/>
            <person name="Cheng J.F."/>
            <person name="Lucas S."/>
            <person name="Chertkov O."/>
            <person name="Bruce D."/>
            <person name="Brettin T."/>
            <person name="Detter J.C."/>
            <person name="Han C."/>
            <person name="Goodwin L."/>
            <person name="Land M."/>
            <person name="Hauser L."/>
            <person name="Chang Y.J."/>
            <person name="Jeffries C.D."/>
            <person name="Pitluck S."/>
            <person name="Pati A."/>
            <person name="Mavromatis K."/>
            <person name="Ivanova N."/>
            <person name="Ovchinnikova G."/>
            <person name="Chen A."/>
            <person name="Palaniappan K."/>
            <person name="Chain P."/>
            <person name="Rohde M."/>
            <person name="Bristow J."/>
            <person name="Eisen J.A."/>
            <person name="Markowitz V."/>
            <person name="Hugenholtz P."/>
            <person name="Kyrpides N.C."/>
            <person name="Klenk H.P."/>
        </authorList>
    </citation>
    <scope>NUCLEOTIDE SEQUENCE [LARGE SCALE GENOMIC DNA]</scope>
    <source>
        <strain evidence="3">DSM 12940 / JCM 11049 / AX-2</strain>
    </source>
</reference>
<feature type="domain" description="HNH nuclease" evidence="1">
    <location>
        <begin position="295"/>
        <end position="353"/>
    </location>
</feature>
<protein>
    <submittedName>
        <fullName evidence="2">HNH endonuclease</fullName>
    </submittedName>
</protein>
<sequence length="407" mass="46413">MMEESVVSPERCATIRREYSQQTGFDPLVEELDIEKQELRHHLYGDCSHDIAIEPIDPPVSHQLDADQCQEIRNLFADGFDTETLEQRFETRWRPIARHLTGECSHNNDAPTVARSEISDREPISETDCAVLRERFFDDEERSIMDVARDVRWSYEAVVQHVNGNCSHDITTSSRSTEERGGNLTKEDCQNVRELWAQDPEMTLEKVASEIERSEATVEKHIKRACSHSSDELLIDEMQIFDSILTDEDEQVSDSQAILDAANSSNIDSEEFVDDVITPDSVETTISRTVRNTTLVKELKGAYDYECQVCDSPRYQGPDKRYAEGHHIKPLGEPHNGPDTPSNILVLCPNHHADFDYGLIEIDPGTYEIHHEYDDTVHGSTLTVDGEHDLDPEKLSYHSQRISEVTR</sequence>
<keyword evidence="2" id="KW-0255">Endonuclease</keyword>
<evidence type="ECO:0000259" key="1">
    <source>
        <dbReference type="SMART" id="SM00507"/>
    </source>
</evidence>
<keyword evidence="3" id="KW-1185">Reference proteome</keyword>
<dbReference type="GO" id="GO:0004519">
    <property type="term" value="F:endonuclease activity"/>
    <property type="evidence" value="ECO:0007669"/>
    <property type="project" value="UniProtKB-KW"/>
</dbReference>
<dbReference type="AlphaFoldDB" id="C7NQZ2"/>
<dbReference type="EMBL" id="CP001687">
    <property type="protein sequence ID" value="ACV11896.1"/>
    <property type="molecule type" value="Genomic_DNA"/>
</dbReference>
<dbReference type="OrthoDB" id="192298at2157"/>
<dbReference type="STRING" id="519442.Huta_1723"/>
<dbReference type="KEGG" id="hut:Huta_1723"/>
<dbReference type="InterPro" id="IPR003615">
    <property type="entry name" value="HNH_nuc"/>
</dbReference>
<dbReference type="GeneID" id="31401052"/>
<keyword evidence="2" id="KW-0378">Hydrolase</keyword>
<organism evidence="2 3">
    <name type="scientific">Halorhabdus utahensis (strain DSM 12940 / JCM 11049 / AX-2)</name>
    <dbReference type="NCBI Taxonomy" id="519442"/>
    <lineage>
        <taxon>Archaea</taxon>
        <taxon>Methanobacteriati</taxon>
        <taxon>Methanobacteriota</taxon>
        <taxon>Stenosarchaea group</taxon>
        <taxon>Halobacteria</taxon>
        <taxon>Halobacteriales</taxon>
        <taxon>Haloarculaceae</taxon>
        <taxon>Halorhabdus</taxon>
    </lineage>
</organism>
<dbReference type="CDD" id="cd00085">
    <property type="entry name" value="HNHc"/>
    <property type="match status" value="1"/>
</dbReference>
<evidence type="ECO:0000313" key="3">
    <source>
        <dbReference type="Proteomes" id="UP000002071"/>
    </source>
</evidence>
<dbReference type="HOGENOM" id="CLU_675454_0_0_2"/>
<dbReference type="RefSeq" id="WP_015789469.1">
    <property type="nucleotide sequence ID" value="NC_013158.1"/>
</dbReference>